<evidence type="ECO:0000256" key="3">
    <source>
        <dbReference type="ARBA" id="ARBA00022692"/>
    </source>
</evidence>
<organism evidence="8 9">
    <name type="scientific">Trichoplax adhaerens</name>
    <name type="common">Trichoplax reptans</name>
    <dbReference type="NCBI Taxonomy" id="10228"/>
    <lineage>
        <taxon>Eukaryota</taxon>
        <taxon>Metazoa</taxon>
        <taxon>Placozoa</taxon>
        <taxon>Uniplacotomia</taxon>
        <taxon>Trichoplacea</taxon>
        <taxon>Trichoplacidae</taxon>
        <taxon>Trichoplax</taxon>
    </lineage>
</organism>
<dbReference type="HOGENOM" id="CLU_028639_4_0_1"/>
<feature type="transmembrane region" description="Helical" evidence="6">
    <location>
        <begin position="316"/>
        <end position="334"/>
    </location>
</feature>
<dbReference type="EMBL" id="DS985241">
    <property type="protein sequence ID" value="EDV29310.1"/>
    <property type="molecule type" value="Genomic_DNA"/>
</dbReference>
<dbReference type="OMA" id="DVWGYPA"/>
<dbReference type="PANTHER" id="PTHR23506">
    <property type="entry name" value="GH10249P"/>
    <property type="match status" value="1"/>
</dbReference>
<dbReference type="PROSITE" id="PS50850">
    <property type="entry name" value="MFS"/>
    <property type="match status" value="1"/>
</dbReference>
<feature type="transmembrane region" description="Helical" evidence="6">
    <location>
        <begin position="113"/>
        <end position="132"/>
    </location>
</feature>
<evidence type="ECO:0000313" key="9">
    <source>
        <dbReference type="Proteomes" id="UP000009022"/>
    </source>
</evidence>
<dbReference type="InParanoid" id="B3RJD0"/>
<dbReference type="AlphaFoldDB" id="B3RJD0"/>
<dbReference type="eggNOG" id="KOG3764">
    <property type="taxonomic scope" value="Eukaryota"/>
</dbReference>
<dbReference type="Gene3D" id="1.20.1250.20">
    <property type="entry name" value="MFS general substrate transporter like domains"/>
    <property type="match status" value="2"/>
</dbReference>
<dbReference type="GeneID" id="6748926"/>
<feature type="transmembrane region" description="Helical" evidence="6">
    <location>
        <begin position="289"/>
        <end position="309"/>
    </location>
</feature>
<keyword evidence="2" id="KW-0813">Transport</keyword>
<dbReference type="STRING" id="10228.B3RJD0"/>
<dbReference type="InterPro" id="IPR036259">
    <property type="entry name" value="MFS_trans_sf"/>
</dbReference>
<comment type="subcellular location">
    <subcellularLocation>
        <location evidence="1">Membrane</location>
        <topology evidence="1">Multi-pass membrane protein</topology>
    </subcellularLocation>
</comment>
<evidence type="ECO:0000256" key="2">
    <source>
        <dbReference type="ARBA" id="ARBA00022448"/>
    </source>
</evidence>
<sequence length="378" mass="41785">MKGETVILSELNCQQYKNSKEEGRIADHDDDMDSEDEKELSRLKKAILLIILYFTNIAIGMAYVILTPFFSVLAKNKGVHPYEISIIFAMYPFTKFFLSIIVGILLPRIGIKTAIWIGLVLDGGSLIIFGMLDQIIDRNIFVIFCIITRALQGVGAAFYLTAGVVFIISIQKNAIASSVGLSEFSLSLGMILGPIIGGVLYQYRGFKAPFLAIGILLIIISFAVIKFPSIYPLGFGQAQSFRTTMEILTIPRVMVLYIAMTLINTYIGYLEPSIAFHLKPFHLSESEIGAVFGAFPLTYMMFTIIVGYVTDKMGKYRWINICGMIICGIAYQFLGPAPYLKMHQSLVMTVTSLAFLGLGAASSLVATYPDMVEVLVAR</sequence>
<dbReference type="Pfam" id="PF07690">
    <property type="entry name" value="MFS_1"/>
    <property type="match status" value="1"/>
</dbReference>
<dbReference type="KEGG" id="tad:TRIADDRAFT_51494"/>
<dbReference type="GO" id="GO:0016020">
    <property type="term" value="C:membrane"/>
    <property type="evidence" value="ECO:0007669"/>
    <property type="project" value="UniProtKB-SubCell"/>
</dbReference>
<dbReference type="SUPFAM" id="SSF103473">
    <property type="entry name" value="MFS general substrate transporter"/>
    <property type="match status" value="1"/>
</dbReference>
<accession>B3RJD0</accession>
<evidence type="ECO:0000256" key="1">
    <source>
        <dbReference type="ARBA" id="ARBA00004141"/>
    </source>
</evidence>
<dbReference type="RefSeq" id="XP_002108512.1">
    <property type="nucleotide sequence ID" value="XM_002108476.1"/>
</dbReference>
<dbReference type="PhylomeDB" id="B3RJD0"/>
<feature type="transmembrane region" description="Helical" evidence="6">
    <location>
        <begin position="249"/>
        <end position="269"/>
    </location>
</feature>
<feature type="transmembrane region" description="Helical" evidence="6">
    <location>
        <begin position="180"/>
        <end position="203"/>
    </location>
</feature>
<evidence type="ECO:0000259" key="7">
    <source>
        <dbReference type="PROSITE" id="PS50850"/>
    </source>
</evidence>
<evidence type="ECO:0000256" key="4">
    <source>
        <dbReference type="ARBA" id="ARBA00022989"/>
    </source>
</evidence>
<reference evidence="8 9" key="1">
    <citation type="journal article" date="2008" name="Nature">
        <title>The Trichoplax genome and the nature of placozoans.</title>
        <authorList>
            <person name="Srivastava M."/>
            <person name="Begovic E."/>
            <person name="Chapman J."/>
            <person name="Putnam N.H."/>
            <person name="Hellsten U."/>
            <person name="Kawashima T."/>
            <person name="Kuo A."/>
            <person name="Mitros T."/>
            <person name="Salamov A."/>
            <person name="Carpenter M.L."/>
            <person name="Signorovitch A.Y."/>
            <person name="Moreno M.A."/>
            <person name="Kamm K."/>
            <person name="Grimwood J."/>
            <person name="Schmutz J."/>
            <person name="Shapiro H."/>
            <person name="Grigoriev I.V."/>
            <person name="Buss L.W."/>
            <person name="Schierwater B."/>
            <person name="Dellaporta S.L."/>
            <person name="Rokhsar D.S."/>
        </authorList>
    </citation>
    <scope>NUCLEOTIDE SEQUENCE [LARGE SCALE GENOMIC DNA]</scope>
    <source>
        <strain evidence="8 9">Grell-BS-1999</strain>
    </source>
</reference>
<feature type="transmembrane region" description="Helical" evidence="6">
    <location>
        <begin position="138"/>
        <end position="168"/>
    </location>
</feature>
<keyword evidence="4 6" id="KW-1133">Transmembrane helix</keyword>
<keyword evidence="9" id="KW-1185">Reference proteome</keyword>
<dbReference type="InterPro" id="IPR011701">
    <property type="entry name" value="MFS"/>
</dbReference>
<proteinExistence type="predicted"/>
<dbReference type="CTD" id="6748926"/>
<dbReference type="PANTHER" id="PTHR23506:SF26">
    <property type="entry name" value="MFS-TYPE TRANSPORTER SLC18B1"/>
    <property type="match status" value="1"/>
</dbReference>
<evidence type="ECO:0000256" key="6">
    <source>
        <dbReference type="SAM" id="Phobius"/>
    </source>
</evidence>
<dbReference type="InterPro" id="IPR020846">
    <property type="entry name" value="MFS_dom"/>
</dbReference>
<name>B3RJD0_TRIAD</name>
<gene>
    <name evidence="8" type="ORF">TRIADDRAFT_51494</name>
</gene>
<feature type="transmembrane region" description="Helical" evidence="6">
    <location>
        <begin position="86"/>
        <end position="106"/>
    </location>
</feature>
<evidence type="ECO:0000256" key="5">
    <source>
        <dbReference type="ARBA" id="ARBA00023136"/>
    </source>
</evidence>
<dbReference type="Proteomes" id="UP000009022">
    <property type="component" value="Unassembled WGS sequence"/>
</dbReference>
<keyword evidence="5 6" id="KW-0472">Membrane</keyword>
<feature type="transmembrane region" description="Helical" evidence="6">
    <location>
        <begin position="46"/>
        <end position="66"/>
    </location>
</feature>
<dbReference type="InterPro" id="IPR050930">
    <property type="entry name" value="MFS_Vesicular_Transporter"/>
</dbReference>
<dbReference type="GO" id="GO:0022857">
    <property type="term" value="F:transmembrane transporter activity"/>
    <property type="evidence" value="ECO:0000318"/>
    <property type="project" value="GO_Central"/>
</dbReference>
<keyword evidence="3 6" id="KW-0812">Transmembrane</keyword>
<evidence type="ECO:0000313" key="8">
    <source>
        <dbReference type="EMBL" id="EDV29310.1"/>
    </source>
</evidence>
<dbReference type="OrthoDB" id="446368at2759"/>
<feature type="transmembrane region" description="Helical" evidence="6">
    <location>
        <begin position="346"/>
        <end position="368"/>
    </location>
</feature>
<protein>
    <recommendedName>
        <fullName evidence="7">Major facilitator superfamily (MFS) profile domain-containing protein</fullName>
    </recommendedName>
</protein>
<feature type="domain" description="Major facilitator superfamily (MFS) profile" evidence="7">
    <location>
        <begin position="48"/>
        <end position="378"/>
    </location>
</feature>
<feature type="transmembrane region" description="Helical" evidence="6">
    <location>
        <begin position="209"/>
        <end position="228"/>
    </location>
</feature>